<evidence type="ECO:0000259" key="4">
    <source>
        <dbReference type="Pfam" id="PF00085"/>
    </source>
</evidence>
<protein>
    <submittedName>
        <fullName evidence="5">Putative thioredoxin</fullName>
    </submittedName>
</protein>
<dbReference type="Gene3D" id="1.25.40.10">
    <property type="entry name" value="Tetratricopeptide repeat domain"/>
    <property type="match status" value="1"/>
</dbReference>
<dbReference type="EMBL" id="JACCFS010000001">
    <property type="protein sequence ID" value="NYJ33917.1"/>
    <property type="molecule type" value="Genomic_DNA"/>
</dbReference>
<reference evidence="5 6" key="1">
    <citation type="submission" date="2020-07" db="EMBL/GenBank/DDBJ databases">
        <title>Sequencing the genomes of 1000 actinobacteria strains.</title>
        <authorList>
            <person name="Klenk H.-P."/>
        </authorList>
    </citation>
    <scope>NUCLEOTIDE SEQUENCE [LARGE SCALE GENOMIC DNA]</scope>
    <source>
        <strain evidence="5 6">DSM 44442</strain>
    </source>
</reference>
<dbReference type="Proteomes" id="UP000572051">
    <property type="component" value="Unassembled WGS sequence"/>
</dbReference>
<comment type="similarity">
    <text evidence="1">Belongs to the thioredoxin family.</text>
</comment>
<evidence type="ECO:0000313" key="6">
    <source>
        <dbReference type="Proteomes" id="UP000572051"/>
    </source>
</evidence>
<dbReference type="InterPro" id="IPR011990">
    <property type="entry name" value="TPR-like_helical_dom_sf"/>
</dbReference>
<dbReference type="InterPro" id="IPR013766">
    <property type="entry name" value="Thioredoxin_domain"/>
</dbReference>
<name>A0A7Z0J9P5_9ACTN</name>
<feature type="compositionally biased region" description="Low complexity" evidence="3">
    <location>
        <begin position="163"/>
        <end position="183"/>
    </location>
</feature>
<accession>A0A7Z0J9P5</accession>
<keyword evidence="6" id="KW-1185">Reference proteome</keyword>
<dbReference type="Pfam" id="PF00085">
    <property type="entry name" value="Thioredoxin"/>
    <property type="match status" value="1"/>
</dbReference>
<dbReference type="PANTHER" id="PTHR45663">
    <property type="entry name" value="GEO12009P1"/>
    <property type="match status" value="1"/>
</dbReference>
<evidence type="ECO:0000256" key="1">
    <source>
        <dbReference type="ARBA" id="ARBA00008987"/>
    </source>
</evidence>
<gene>
    <name evidence="5" type="ORF">HNR10_001798</name>
</gene>
<dbReference type="Gene3D" id="3.40.30.10">
    <property type="entry name" value="Glutaredoxin"/>
    <property type="match status" value="1"/>
</dbReference>
<feature type="compositionally biased region" description="Basic and acidic residues" evidence="3">
    <location>
        <begin position="15"/>
        <end position="29"/>
    </location>
</feature>
<evidence type="ECO:0000313" key="5">
    <source>
        <dbReference type="EMBL" id="NYJ33917.1"/>
    </source>
</evidence>
<evidence type="ECO:0000256" key="3">
    <source>
        <dbReference type="SAM" id="MobiDB-lite"/>
    </source>
</evidence>
<organism evidence="5 6">
    <name type="scientific">Nocardiopsis aegyptia</name>
    <dbReference type="NCBI Taxonomy" id="220378"/>
    <lineage>
        <taxon>Bacteria</taxon>
        <taxon>Bacillati</taxon>
        <taxon>Actinomycetota</taxon>
        <taxon>Actinomycetes</taxon>
        <taxon>Streptosporangiales</taxon>
        <taxon>Nocardiopsidaceae</taxon>
        <taxon>Nocardiopsis</taxon>
    </lineage>
</organism>
<proteinExistence type="inferred from homology"/>
<dbReference type="AlphaFoldDB" id="A0A7Z0J9P5"/>
<dbReference type="GO" id="GO:0005737">
    <property type="term" value="C:cytoplasm"/>
    <property type="evidence" value="ECO:0007669"/>
    <property type="project" value="TreeGrafter"/>
</dbReference>
<dbReference type="GO" id="GO:0006950">
    <property type="term" value="P:response to stress"/>
    <property type="evidence" value="ECO:0007669"/>
    <property type="project" value="UniProtKB-ARBA"/>
</dbReference>
<dbReference type="PANTHER" id="PTHR45663:SF11">
    <property type="entry name" value="GEO12009P1"/>
    <property type="match status" value="1"/>
</dbReference>
<dbReference type="SUPFAM" id="SSF52833">
    <property type="entry name" value="Thioredoxin-like"/>
    <property type="match status" value="1"/>
</dbReference>
<dbReference type="SUPFAM" id="SSF48452">
    <property type="entry name" value="TPR-like"/>
    <property type="match status" value="1"/>
</dbReference>
<comment type="caution">
    <text evidence="5">The sequence shown here is derived from an EMBL/GenBank/DDBJ whole genome shotgun (WGS) entry which is preliminary data.</text>
</comment>
<feature type="domain" description="Thioredoxin" evidence="4">
    <location>
        <begin position="42"/>
        <end position="141"/>
    </location>
</feature>
<feature type="compositionally biased region" description="Polar residues" evidence="3">
    <location>
        <begin position="1"/>
        <end position="10"/>
    </location>
</feature>
<dbReference type="GO" id="GO:0015035">
    <property type="term" value="F:protein-disulfide reductase activity"/>
    <property type="evidence" value="ECO:0007669"/>
    <property type="project" value="TreeGrafter"/>
</dbReference>
<dbReference type="Pfam" id="PF14561">
    <property type="entry name" value="TPR_20"/>
    <property type="match status" value="1"/>
</dbReference>
<keyword evidence="2" id="KW-0676">Redox-active center</keyword>
<evidence type="ECO:0000256" key="2">
    <source>
        <dbReference type="ARBA" id="ARBA00023284"/>
    </source>
</evidence>
<dbReference type="CDD" id="cd02956">
    <property type="entry name" value="ybbN"/>
    <property type="match status" value="1"/>
</dbReference>
<dbReference type="InterPro" id="IPR036249">
    <property type="entry name" value="Thioredoxin-like_sf"/>
</dbReference>
<feature type="region of interest" description="Disordered" evidence="3">
    <location>
        <begin position="150"/>
        <end position="186"/>
    </location>
</feature>
<sequence>MQPSDFSPNSAVDLGARKAAMEREAKQRAAESAGRTNPYAVNVDESNFQAEVLERSMSVPVVLAVLAGWSEQSQQVESALDNISVRSGGNWFLAKLDSEASPQLMQALRVPSTPMIIVAVQGQIMPGPAGPATEDQLRDWLGQVFGALAEQGMLPPGHPGTVEGDPGAQPEQQGDQGAQPGDPSVRPVDAEAQEALERGDFEAAATVYENAVKADSGDTESKMKLAQVRLIGRLQDVDPESSRQAAAERPDDVAAQCRVADIDMYGGKFEDAFDRLVDTVRRTSDDDRDQVRTHLLGLFELLPPGDPRVGAARRKLTSALF</sequence>
<dbReference type="RefSeq" id="WP_179822331.1">
    <property type="nucleotide sequence ID" value="NZ_JACCFS010000001.1"/>
</dbReference>
<feature type="region of interest" description="Disordered" evidence="3">
    <location>
        <begin position="1"/>
        <end position="37"/>
    </location>
</feature>